<name>A0ABR0NEK0_GOSAR</name>
<keyword evidence="1" id="KW-0479">Metal-binding</keyword>
<accession>A0ABR0NEK0</accession>
<feature type="domain" description="CCHC-type" evidence="2">
    <location>
        <begin position="60"/>
        <end position="75"/>
    </location>
</feature>
<sequence length="220" mass="23881">MHAIGSTFGGILMSEIQNEICRIKVLVDARKPLRRGIFVAVGDKRQVWLPFKYESLPNFCFGCGIIGHNVKDCTELLAKKGAVGEDVFPYSIALKAESNMVRRESLQLNSSRKNFMAQCLYTGDEDERGKRTGTIIDVTISTTGKGVITGDFLNMSDQSVNEGINAEVGPSEIEVGGNKLVLGGDQMAVGGETDTTALVADKGNQGNHKKIRWTQKGRLG</sequence>
<keyword evidence="1" id="KW-0862">Zinc</keyword>
<dbReference type="InterPro" id="IPR001878">
    <property type="entry name" value="Znf_CCHC"/>
</dbReference>
<dbReference type="PROSITE" id="PS50158">
    <property type="entry name" value="ZF_CCHC"/>
    <property type="match status" value="1"/>
</dbReference>
<evidence type="ECO:0000313" key="3">
    <source>
        <dbReference type="EMBL" id="KAK5793418.1"/>
    </source>
</evidence>
<proteinExistence type="predicted"/>
<comment type="caution">
    <text evidence="3">The sequence shown here is derived from an EMBL/GenBank/DDBJ whole genome shotgun (WGS) entry which is preliminary data.</text>
</comment>
<dbReference type="Pfam" id="PF14392">
    <property type="entry name" value="zf-CCHC_4"/>
    <property type="match status" value="1"/>
</dbReference>
<dbReference type="InterPro" id="IPR040256">
    <property type="entry name" value="At4g02000-like"/>
</dbReference>
<protein>
    <recommendedName>
        <fullName evidence="2">CCHC-type domain-containing protein</fullName>
    </recommendedName>
</protein>
<dbReference type="Proteomes" id="UP001358586">
    <property type="component" value="Chromosome 10"/>
</dbReference>
<organism evidence="3 4">
    <name type="scientific">Gossypium arboreum</name>
    <name type="common">Tree cotton</name>
    <name type="synonym">Gossypium nanking</name>
    <dbReference type="NCBI Taxonomy" id="29729"/>
    <lineage>
        <taxon>Eukaryota</taxon>
        <taxon>Viridiplantae</taxon>
        <taxon>Streptophyta</taxon>
        <taxon>Embryophyta</taxon>
        <taxon>Tracheophyta</taxon>
        <taxon>Spermatophyta</taxon>
        <taxon>Magnoliopsida</taxon>
        <taxon>eudicotyledons</taxon>
        <taxon>Gunneridae</taxon>
        <taxon>Pentapetalae</taxon>
        <taxon>rosids</taxon>
        <taxon>malvids</taxon>
        <taxon>Malvales</taxon>
        <taxon>Malvaceae</taxon>
        <taxon>Malvoideae</taxon>
        <taxon>Gossypium</taxon>
    </lineage>
</organism>
<dbReference type="EMBL" id="JARKNE010000010">
    <property type="protein sequence ID" value="KAK5793418.1"/>
    <property type="molecule type" value="Genomic_DNA"/>
</dbReference>
<keyword evidence="1" id="KW-0863">Zinc-finger</keyword>
<reference evidence="3 4" key="1">
    <citation type="submission" date="2023-03" db="EMBL/GenBank/DDBJ databases">
        <title>WGS of Gossypium arboreum.</title>
        <authorList>
            <person name="Yu D."/>
        </authorList>
    </citation>
    <scope>NUCLEOTIDE SEQUENCE [LARGE SCALE GENOMIC DNA]</scope>
    <source>
        <tissue evidence="3">Leaf</tissue>
    </source>
</reference>
<evidence type="ECO:0000256" key="1">
    <source>
        <dbReference type="PROSITE-ProRule" id="PRU00047"/>
    </source>
</evidence>
<dbReference type="PANTHER" id="PTHR31286">
    <property type="entry name" value="GLYCINE-RICH CELL WALL STRUCTURAL PROTEIN 1.8-LIKE"/>
    <property type="match status" value="1"/>
</dbReference>
<evidence type="ECO:0000259" key="2">
    <source>
        <dbReference type="PROSITE" id="PS50158"/>
    </source>
</evidence>
<keyword evidence="4" id="KW-1185">Reference proteome</keyword>
<gene>
    <name evidence="3" type="ORF">PVK06_034564</name>
</gene>
<dbReference type="InterPro" id="IPR025836">
    <property type="entry name" value="Zn_knuckle_CX2CX4HX4C"/>
</dbReference>
<evidence type="ECO:0000313" key="4">
    <source>
        <dbReference type="Proteomes" id="UP001358586"/>
    </source>
</evidence>
<dbReference type="PANTHER" id="PTHR31286:SF167">
    <property type="entry name" value="OS09G0268800 PROTEIN"/>
    <property type="match status" value="1"/>
</dbReference>